<keyword evidence="2" id="KW-1185">Reference proteome</keyword>
<evidence type="ECO:0000313" key="1">
    <source>
        <dbReference type="EMBL" id="EMP28830.1"/>
    </source>
</evidence>
<gene>
    <name evidence="1" type="ORF">UY3_14062</name>
</gene>
<name>M7B0D0_CHEMY</name>
<accession>M7B0D0</accession>
<dbReference type="EMBL" id="KB560346">
    <property type="protein sequence ID" value="EMP28830.1"/>
    <property type="molecule type" value="Genomic_DNA"/>
</dbReference>
<protein>
    <submittedName>
        <fullName evidence="1">Uncharacterized protein</fullName>
    </submittedName>
</protein>
<dbReference type="Proteomes" id="UP000031443">
    <property type="component" value="Unassembled WGS sequence"/>
</dbReference>
<proteinExistence type="predicted"/>
<evidence type="ECO:0000313" key="2">
    <source>
        <dbReference type="Proteomes" id="UP000031443"/>
    </source>
</evidence>
<organism evidence="1 2">
    <name type="scientific">Chelonia mydas</name>
    <name type="common">Green sea-turtle</name>
    <name type="synonym">Chelonia agassizi</name>
    <dbReference type="NCBI Taxonomy" id="8469"/>
    <lineage>
        <taxon>Eukaryota</taxon>
        <taxon>Metazoa</taxon>
        <taxon>Chordata</taxon>
        <taxon>Craniata</taxon>
        <taxon>Vertebrata</taxon>
        <taxon>Euteleostomi</taxon>
        <taxon>Archelosauria</taxon>
        <taxon>Testudinata</taxon>
        <taxon>Testudines</taxon>
        <taxon>Cryptodira</taxon>
        <taxon>Durocryptodira</taxon>
        <taxon>Americhelydia</taxon>
        <taxon>Chelonioidea</taxon>
        <taxon>Cheloniidae</taxon>
        <taxon>Chelonia</taxon>
    </lineage>
</organism>
<sequence>MGERRPLIQCHEDTNAASSTSRPPIYLDQAVKDCKQLFPAAQQNVSNRSPLWQGSPNPFLACIRVSQFSVTLLSELCVDPTAQQGPKYSRSLSCSCLECTFDEKAAVTFTHGCGSQTVAMDHCRALNCFCPQQ</sequence>
<reference evidence="2" key="1">
    <citation type="journal article" date="2013" name="Nat. Genet.">
        <title>The draft genomes of soft-shell turtle and green sea turtle yield insights into the development and evolution of the turtle-specific body plan.</title>
        <authorList>
            <person name="Wang Z."/>
            <person name="Pascual-Anaya J."/>
            <person name="Zadissa A."/>
            <person name="Li W."/>
            <person name="Niimura Y."/>
            <person name="Huang Z."/>
            <person name="Li C."/>
            <person name="White S."/>
            <person name="Xiong Z."/>
            <person name="Fang D."/>
            <person name="Wang B."/>
            <person name="Ming Y."/>
            <person name="Chen Y."/>
            <person name="Zheng Y."/>
            <person name="Kuraku S."/>
            <person name="Pignatelli M."/>
            <person name="Herrero J."/>
            <person name="Beal K."/>
            <person name="Nozawa M."/>
            <person name="Li Q."/>
            <person name="Wang J."/>
            <person name="Zhang H."/>
            <person name="Yu L."/>
            <person name="Shigenobu S."/>
            <person name="Wang J."/>
            <person name="Liu J."/>
            <person name="Flicek P."/>
            <person name="Searle S."/>
            <person name="Wang J."/>
            <person name="Kuratani S."/>
            <person name="Yin Y."/>
            <person name="Aken B."/>
            <person name="Zhang G."/>
            <person name="Irie N."/>
        </authorList>
    </citation>
    <scope>NUCLEOTIDE SEQUENCE [LARGE SCALE GENOMIC DNA]</scope>
</reference>
<dbReference type="AlphaFoldDB" id="M7B0D0"/>